<dbReference type="EMBL" id="JAODUO010001247">
    <property type="protein sequence ID" value="KAK2168072.1"/>
    <property type="molecule type" value="Genomic_DNA"/>
</dbReference>
<dbReference type="AlphaFoldDB" id="A0AAD9KB51"/>
<keyword evidence="3" id="KW-1185">Reference proteome</keyword>
<proteinExistence type="predicted"/>
<evidence type="ECO:0000313" key="3">
    <source>
        <dbReference type="Proteomes" id="UP001209878"/>
    </source>
</evidence>
<organism evidence="2 3">
    <name type="scientific">Ridgeia piscesae</name>
    <name type="common">Tubeworm</name>
    <dbReference type="NCBI Taxonomy" id="27915"/>
    <lineage>
        <taxon>Eukaryota</taxon>
        <taxon>Metazoa</taxon>
        <taxon>Spiralia</taxon>
        <taxon>Lophotrochozoa</taxon>
        <taxon>Annelida</taxon>
        <taxon>Polychaeta</taxon>
        <taxon>Sedentaria</taxon>
        <taxon>Canalipalpata</taxon>
        <taxon>Sabellida</taxon>
        <taxon>Siboglinidae</taxon>
        <taxon>Ridgeia</taxon>
    </lineage>
</organism>
<evidence type="ECO:0000313" key="2">
    <source>
        <dbReference type="EMBL" id="KAK2168072.1"/>
    </source>
</evidence>
<reference evidence="2" key="1">
    <citation type="journal article" date="2023" name="Mol. Biol. Evol.">
        <title>Third-Generation Sequencing Reveals the Adaptive Role of the Epigenome in Three Deep-Sea Polychaetes.</title>
        <authorList>
            <person name="Perez M."/>
            <person name="Aroh O."/>
            <person name="Sun Y."/>
            <person name="Lan Y."/>
            <person name="Juniper S.K."/>
            <person name="Young C.R."/>
            <person name="Angers B."/>
            <person name="Qian P.Y."/>
        </authorList>
    </citation>
    <scope>NUCLEOTIDE SEQUENCE</scope>
    <source>
        <strain evidence="2">R07B-5</strain>
    </source>
</reference>
<sequence>MVIEPQGTELQGYKDSQEVARLLGELESEKERNRQLEDQLLQTTRNNNSPSQLTVGDGVGKQGELVERGVVQEPDMRPHISGWRDRLLDWITRVFCDLISDFTDDPEPVINRNTQDLTVKRSTEGKHFEIQGWNVNMVYLPSASPETPAKVGLSRSLSTVDC</sequence>
<comment type="caution">
    <text evidence="2">The sequence shown here is derived from an EMBL/GenBank/DDBJ whole genome shotgun (WGS) entry which is preliminary data.</text>
</comment>
<dbReference type="Proteomes" id="UP001209878">
    <property type="component" value="Unassembled WGS sequence"/>
</dbReference>
<evidence type="ECO:0000256" key="1">
    <source>
        <dbReference type="SAM" id="Coils"/>
    </source>
</evidence>
<gene>
    <name evidence="2" type="ORF">NP493_1247g00082</name>
</gene>
<protein>
    <submittedName>
        <fullName evidence="2">Uncharacterized protein</fullName>
    </submittedName>
</protein>
<name>A0AAD9KB51_RIDPI</name>
<keyword evidence="1" id="KW-0175">Coiled coil</keyword>
<feature type="coiled-coil region" evidence="1">
    <location>
        <begin position="19"/>
        <end position="46"/>
    </location>
</feature>
<accession>A0AAD9KB51</accession>